<keyword evidence="13" id="KW-0418">Kinase</keyword>
<dbReference type="EC" id="2.7.1.30" evidence="8"/>
<dbReference type="PANTHER" id="PTHR43435:SF4">
    <property type="entry name" value="FGGY CARBOHYDRATE KINASE DOMAIN-CONTAINING PROTEIN"/>
    <property type="match status" value="1"/>
</dbReference>
<dbReference type="NCBIfam" id="NF004076">
    <property type="entry name" value="PRK05581.1-4"/>
    <property type="match status" value="1"/>
</dbReference>
<feature type="domain" description="Carbohydrate kinase FGGY N-terminal" evidence="19">
    <location>
        <begin position="5"/>
        <end position="250"/>
    </location>
</feature>
<dbReference type="InterPro" id="IPR018483">
    <property type="entry name" value="Carb_kinase_FGGY_CS"/>
</dbReference>
<dbReference type="GO" id="GO:0005737">
    <property type="term" value="C:cytoplasm"/>
    <property type="evidence" value="ECO:0007669"/>
    <property type="project" value="UniProtKB-ARBA"/>
</dbReference>
<evidence type="ECO:0000256" key="13">
    <source>
        <dbReference type="ARBA" id="ARBA00022777"/>
    </source>
</evidence>
<dbReference type="PANTHER" id="PTHR43435">
    <property type="entry name" value="RIBULOKINASE"/>
    <property type="match status" value="1"/>
</dbReference>
<comment type="pathway">
    <text evidence="6">Polyol metabolism; glycerol degradation via glycerol kinase pathway; sn-glycerol 3-phosphate from glycerol: step 1/1.</text>
</comment>
<dbReference type="CDD" id="cd07781">
    <property type="entry name" value="ASKHA_NBD_FGGY_L-RBK"/>
    <property type="match status" value="1"/>
</dbReference>
<dbReference type="InterPro" id="IPR005929">
    <property type="entry name" value="Ribulokinase"/>
</dbReference>
<keyword evidence="22" id="KW-1185">Reference proteome</keyword>
<keyword evidence="16" id="KW-0413">Isomerase</keyword>
<keyword evidence="15" id="KW-0054">Arabinose catabolism</keyword>
<dbReference type="InParanoid" id="A0A090MBT8"/>
<gene>
    <name evidence="21" type="ORF">OT_ostta11g00800</name>
</gene>
<evidence type="ECO:0000256" key="8">
    <source>
        <dbReference type="ARBA" id="ARBA00012099"/>
    </source>
</evidence>
<dbReference type="RefSeq" id="XP_003081886.2">
    <property type="nucleotide sequence ID" value="XM_003081838.2"/>
</dbReference>
<reference evidence="21 22" key="2">
    <citation type="journal article" date="2014" name="BMC Genomics">
        <title>An improved genome of the model marine alga Ostreococcus tauri unfolds by assessing Illumina de novo assemblies.</title>
        <authorList>
            <person name="Blanc-Mathieu R."/>
            <person name="Verhelst B."/>
            <person name="Derelle E."/>
            <person name="Rombauts S."/>
            <person name="Bouget F.Y."/>
            <person name="Carre I."/>
            <person name="Chateau A."/>
            <person name="Eyre-Walker A."/>
            <person name="Grimsley N."/>
            <person name="Moreau H."/>
            <person name="Piegu B."/>
            <person name="Rivals E."/>
            <person name="Schackwitz W."/>
            <person name="Van de Peer Y."/>
            <person name="Piganeau G."/>
        </authorList>
    </citation>
    <scope>NUCLEOTIDE SEQUENCE [LARGE SCALE GENOMIC DNA]</scope>
    <source>
        <strain evidence="22">OTTH 0595 / CCAP 157/2 / RCC745</strain>
    </source>
</reference>
<dbReference type="Pfam" id="PF02782">
    <property type="entry name" value="FGGY_C"/>
    <property type="match status" value="1"/>
</dbReference>
<organism evidence="21 22">
    <name type="scientific">Ostreococcus tauri</name>
    <name type="common">Marine green alga</name>
    <dbReference type="NCBI Taxonomy" id="70448"/>
    <lineage>
        <taxon>Eukaryota</taxon>
        <taxon>Viridiplantae</taxon>
        <taxon>Chlorophyta</taxon>
        <taxon>Mamiellophyceae</taxon>
        <taxon>Mamiellales</taxon>
        <taxon>Bathycoccaceae</taxon>
        <taxon>Ostreococcus</taxon>
    </lineage>
</organism>
<dbReference type="Proteomes" id="UP000009170">
    <property type="component" value="Unassembled WGS sequence"/>
</dbReference>
<evidence type="ECO:0000256" key="7">
    <source>
        <dbReference type="ARBA" id="ARBA00009541"/>
    </source>
</evidence>
<proteinExistence type="inferred from homology"/>
<keyword evidence="17" id="KW-0119">Carbohydrate metabolism</keyword>
<dbReference type="GO" id="GO:0004370">
    <property type="term" value="F:glycerol kinase activity"/>
    <property type="evidence" value="ECO:0007669"/>
    <property type="project" value="UniProtKB-EC"/>
</dbReference>
<dbReference type="Pfam" id="PF00834">
    <property type="entry name" value="Ribul_P_3_epim"/>
    <property type="match status" value="1"/>
</dbReference>
<evidence type="ECO:0000256" key="12">
    <source>
        <dbReference type="ARBA" id="ARBA00022741"/>
    </source>
</evidence>
<dbReference type="Gene3D" id="3.20.20.70">
    <property type="entry name" value="Aldolase class I"/>
    <property type="match status" value="1"/>
</dbReference>
<evidence type="ECO:0000256" key="15">
    <source>
        <dbReference type="ARBA" id="ARBA00022935"/>
    </source>
</evidence>
<evidence type="ECO:0000313" key="22">
    <source>
        <dbReference type="Proteomes" id="UP000009170"/>
    </source>
</evidence>
<evidence type="ECO:0000259" key="20">
    <source>
        <dbReference type="Pfam" id="PF02782"/>
    </source>
</evidence>
<dbReference type="GO" id="GO:0004750">
    <property type="term" value="F:D-ribulose-phosphate 3-epimerase activity"/>
    <property type="evidence" value="ECO:0007669"/>
    <property type="project" value="UniProtKB-EC"/>
</dbReference>
<dbReference type="FunFam" id="3.20.20.70:FF:000004">
    <property type="entry name" value="Ribulose-phosphate 3-epimerase"/>
    <property type="match status" value="1"/>
</dbReference>
<dbReference type="UniPathway" id="UPA00618">
    <property type="reaction ID" value="UER00672"/>
</dbReference>
<accession>A0A090MBT8</accession>
<dbReference type="GO" id="GO:0046872">
    <property type="term" value="F:metal ion binding"/>
    <property type="evidence" value="ECO:0007669"/>
    <property type="project" value="UniProtKB-KW"/>
</dbReference>
<evidence type="ECO:0000256" key="10">
    <source>
        <dbReference type="ARBA" id="ARBA00022679"/>
    </source>
</evidence>
<dbReference type="GO" id="GO:0019563">
    <property type="term" value="P:glycerol catabolic process"/>
    <property type="evidence" value="ECO:0007669"/>
    <property type="project" value="UniProtKB-UniPathway"/>
</dbReference>
<dbReference type="PROSITE" id="PS00445">
    <property type="entry name" value="FGGY_KINASES_2"/>
    <property type="match status" value="1"/>
</dbReference>
<dbReference type="EMBL" id="CAID01000011">
    <property type="protein sequence ID" value="CEF99559.1"/>
    <property type="molecule type" value="Genomic_DNA"/>
</dbReference>
<dbReference type="FunCoup" id="A0A090MBT8">
    <property type="interactions" value="955"/>
</dbReference>
<dbReference type="InterPro" id="IPR013785">
    <property type="entry name" value="Aldolase_TIM"/>
</dbReference>
<comment type="cofactor">
    <cofactor evidence="3">
        <name>Co(2+)</name>
        <dbReference type="ChEBI" id="CHEBI:48828"/>
    </cofactor>
</comment>
<dbReference type="Gene3D" id="3.30.420.40">
    <property type="match status" value="2"/>
</dbReference>
<dbReference type="PROSITE" id="PS01085">
    <property type="entry name" value="RIBUL_P_3_EPIMER_1"/>
    <property type="match status" value="1"/>
</dbReference>
<comment type="similarity">
    <text evidence="7">Belongs to the ribulose-phosphate 3-epimerase family.</text>
</comment>
<dbReference type="GeneID" id="9832447"/>
<dbReference type="InterPro" id="IPR011060">
    <property type="entry name" value="RibuloseP-bd_barrel"/>
</dbReference>
<evidence type="ECO:0000256" key="14">
    <source>
        <dbReference type="ARBA" id="ARBA00022840"/>
    </source>
</evidence>
<evidence type="ECO:0000256" key="5">
    <source>
        <dbReference type="ARBA" id="ARBA00001954"/>
    </source>
</evidence>
<dbReference type="SUPFAM" id="SSF51366">
    <property type="entry name" value="Ribulose-phoshate binding barrel"/>
    <property type="match status" value="1"/>
</dbReference>
<evidence type="ECO:0000256" key="3">
    <source>
        <dbReference type="ARBA" id="ARBA00001941"/>
    </source>
</evidence>
<evidence type="ECO:0000256" key="17">
    <source>
        <dbReference type="ARBA" id="ARBA00023277"/>
    </source>
</evidence>
<evidence type="ECO:0000256" key="6">
    <source>
        <dbReference type="ARBA" id="ARBA00005190"/>
    </source>
</evidence>
<dbReference type="Pfam" id="PF00370">
    <property type="entry name" value="FGGY_N"/>
    <property type="match status" value="1"/>
</dbReference>
<dbReference type="CDD" id="cd00429">
    <property type="entry name" value="RPE"/>
    <property type="match status" value="1"/>
</dbReference>
<reference evidence="22" key="1">
    <citation type="journal article" date="2006" name="Proc. Natl. Acad. Sci. U.S.A.">
        <title>Genome analysis of the smallest free-living eukaryote Ostreococcus tauri unveils many unique features.</title>
        <authorList>
            <person name="Derelle E."/>
            <person name="Ferraz C."/>
            <person name="Rombauts S."/>
            <person name="Rouze P."/>
            <person name="Worden A.Z."/>
            <person name="Robbens S."/>
            <person name="Partensky F."/>
            <person name="Degroeve S."/>
            <person name="Echeynie S."/>
            <person name="Cooke R."/>
            <person name="Saeys Y."/>
            <person name="Wuyts J."/>
            <person name="Jabbari K."/>
            <person name="Bowler C."/>
            <person name="Panaud O."/>
            <person name="Piegu B."/>
            <person name="Ball S.G."/>
            <person name="Ral J.-P."/>
            <person name="Bouget F.-Y."/>
            <person name="Piganeau G."/>
            <person name="De Baets B."/>
            <person name="Picard A."/>
            <person name="Delseny M."/>
            <person name="Demaille J."/>
            <person name="Van de Peer Y."/>
            <person name="Moreau H."/>
        </authorList>
    </citation>
    <scope>NUCLEOTIDE SEQUENCE [LARGE SCALE GENOMIC DNA]</scope>
    <source>
        <strain evidence="22">OTTH 0595 / CCAP 157/2 / RCC745</strain>
    </source>
</reference>
<dbReference type="InterPro" id="IPR018485">
    <property type="entry name" value="FGGY_C"/>
</dbReference>
<name>A0A090MBT8_OSTTA</name>
<evidence type="ECO:0000313" key="21">
    <source>
        <dbReference type="EMBL" id="CEF99559.1"/>
    </source>
</evidence>
<comment type="cofactor">
    <cofactor evidence="5">
        <name>Fe(2+)</name>
        <dbReference type="ChEBI" id="CHEBI:29033"/>
    </cofactor>
</comment>
<feature type="domain" description="Carbohydrate kinase FGGY C-terminal" evidence="20">
    <location>
        <begin position="260"/>
        <end position="447"/>
    </location>
</feature>
<evidence type="ECO:0000259" key="19">
    <source>
        <dbReference type="Pfam" id="PF00370"/>
    </source>
</evidence>
<protein>
    <recommendedName>
        <fullName evidence="18">Pentose-5-phosphate 3-epimerase</fullName>
        <ecNumber evidence="8">2.7.1.30</ecNumber>
        <ecNumber evidence="9">5.1.3.1</ecNumber>
    </recommendedName>
</protein>
<dbReference type="OrthoDB" id="1927044at2759"/>
<dbReference type="GO" id="GO:0019569">
    <property type="term" value="P:L-arabinose catabolic process to D-xylulose 5-phosphate"/>
    <property type="evidence" value="ECO:0007669"/>
    <property type="project" value="InterPro"/>
</dbReference>
<dbReference type="AlphaFoldDB" id="A0A090MBT8"/>
<evidence type="ECO:0000256" key="11">
    <source>
        <dbReference type="ARBA" id="ARBA00022723"/>
    </source>
</evidence>
<evidence type="ECO:0000256" key="9">
    <source>
        <dbReference type="ARBA" id="ARBA00013188"/>
    </source>
</evidence>
<comment type="caution">
    <text evidence="21">The sequence shown here is derived from an EMBL/GenBank/DDBJ whole genome shotgun (WGS) entry which is preliminary data.</text>
</comment>
<evidence type="ECO:0000256" key="16">
    <source>
        <dbReference type="ARBA" id="ARBA00023235"/>
    </source>
</evidence>
<dbReference type="InterPro" id="IPR043129">
    <property type="entry name" value="ATPase_NBD"/>
</dbReference>
<evidence type="ECO:0000256" key="1">
    <source>
        <dbReference type="ARBA" id="ARBA00001782"/>
    </source>
</evidence>
<keyword evidence="14" id="KW-0067">ATP-binding</keyword>
<evidence type="ECO:0000256" key="4">
    <source>
        <dbReference type="ARBA" id="ARBA00001947"/>
    </source>
</evidence>
<comment type="catalytic activity">
    <reaction evidence="1">
        <text>D-ribulose 5-phosphate = D-xylulose 5-phosphate</text>
        <dbReference type="Rhea" id="RHEA:13677"/>
        <dbReference type="ChEBI" id="CHEBI:57737"/>
        <dbReference type="ChEBI" id="CHEBI:58121"/>
        <dbReference type="EC" id="5.1.3.1"/>
    </reaction>
</comment>
<sequence length="734" mass="78144">MPPVVVGVDGGTGGVRAGVFDLNGTPLGFSERSYATTFPEPGRAEQNPKDWIDGLGLAVRDALASANVDASDVLGMCVDTTCCSVVALDANGEALMPCVLWMDVRASEETREVLATSDDALRVNCDGRGPVSAEWMIPKALWMKKNRREVYDGASMICEYQDFINLKLTGRFCGSRNNVGVRWHFDAGEPPRTMLEKLEMSELLLKWPREILDMGSVIGGLTPVAAANCGLLEGTPVIQGGADAFVGMVGLGVIEPGQMALITGSSHLHLGVTDEEFHAAGIFGTYRAALVESAPFVVEGGQTSTGSVVRWFKDLCGGGDEFYDEMNREASALPPGCEGVTVLDHFQGNRTPHVDPLSRGAISGLTLKHSRAHVYRAILESVCCGTRLIFETMERGGYAPKEVVIAGGTTRSELWLQIGADVTGLPHVVTECTDAPALGCAILAAVGAGAFKSIRDAVNAMVRKSRVIMPNVEAHAAYSRYVYPAYLRMYPSLRDVLGCKRAPERTTKRRAIVCPSLLAADQGALASEVNRMLDEGADWLHVDIMDGHFVPNLTIGPPVVADLSRRVGPRDVFFDCHLSVNNPATLVPALAKAGASSVTFHIEVVNGERAAELCRTIRSLGMRVAVACKPSTSCESSGVYDLCEAGLVDMVLCLSVEPGFGGQKFKPSVLDKVRSLRSRFPDIDIQMDGGVNPTTAVECAAAGANVLVAGSAIFSAPDPAHVISLLRSAIENAH</sequence>
<dbReference type="InterPro" id="IPR018484">
    <property type="entry name" value="FGGY_N"/>
</dbReference>
<dbReference type="KEGG" id="ota:OT_ostta11g00800"/>
<keyword evidence="12" id="KW-0547">Nucleotide-binding</keyword>
<comment type="cofactor">
    <cofactor evidence="4">
        <name>Zn(2+)</name>
        <dbReference type="ChEBI" id="CHEBI:29105"/>
    </cofactor>
</comment>
<dbReference type="GO" id="GO:0005524">
    <property type="term" value="F:ATP binding"/>
    <property type="evidence" value="ECO:0007669"/>
    <property type="project" value="UniProtKB-KW"/>
</dbReference>
<dbReference type="GO" id="GO:0008741">
    <property type="term" value="F:ribulokinase activity"/>
    <property type="evidence" value="ECO:0007669"/>
    <property type="project" value="InterPro"/>
</dbReference>
<keyword evidence="10" id="KW-0808">Transferase</keyword>
<dbReference type="InterPro" id="IPR000056">
    <property type="entry name" value="Ribul_P_3_epim-like"/>
</dbReference>
<dbReference type="EC" id="5.1.3.1" evidence="9"/>
<dbReference type="STRING" id="70448.A0A090MBT8"/>
<keyword evidence="11" id="KW-0479">Metal-binding</keyword>
<evidence type="ECO:0000256" key="18">
    <source>
        <dbReference type="ARBA" id="ARBA00030599"/>
    </source>
</evidence>
<comment type="cofactor">
    <cofactor evidence="2">
        <name>Mn(2+)</name>
        <dbReference type="ChEBI" id="CHEBI:29035"/>
    </cofactor>
</comment>
<evidence type="ECO:0000256" key="2">
    <source>
        <dbReference type="ARBA" id="ARBA00001936"/>
    </source>
</evidence>
<dbReference type="SUPFAM" id="SSF53067">
    <property type="entry name" value="Actin-like ATPase domain"/>
    <property type="match status" value="2"/>
</dbReference>
<dbReference type="GO" id="GO:0019150">
    <property type="term" value="F:D-ribulokinase activity"/>
    <property type="evidence" value="ECO:0007669"/>
    <property type="project" value="TreeGrafter"/>
</dbReference>